<dbReference type="InterPro" id="IPR054242">
    <property type="entry name" value="DUF6969"/>
</dbReference>
<evidence type="ECO:0000313" key="3">
    <source>
        <dbReference type="Proteomes" id="UP000623795"/>
    </source>
</evidence>
<keyword evidence="3" id="KW-1185">Reference proteome</keyword>
<reference evidence="2 3" key="1">
    <citation type="submission" date="2019-12" db="EMBL/GenBank/DDBJ databases">
        <title>Comparative genomics gives insights into the taxonomy of the Azoarcus-Aromatoleum group and reveals separate origins of nif in the plant-associated Azoarcus and non-plant-associated Aromatoleum sub-groups.</title>
        <authorList>
            <person name="Lafos M."/>
            <person name="Maluk M."/>
            <person name="Batista M."/>
            <person name="Junghare M."/>
            <person name="Carmona M."/>
            <person name="Faoro H."/>
            <person name="Cruz L.M."/>
            <person name="Battistoni F."/>
            <person name="De Souza E."/>
            <person name="Pedrosa F."/>
            <person name="Chen W.-M."/>
            <person name="Poole P.S."/>
            <person name="Dixon R.A."/>
            <person name="James E.K."/>
        </authorList>
    </citation>
    <scope>NUCLEOTIDE SEQUENCE [LARGE SCALE GENOMIC DNA]</scope>
    <source>
        <strain evidence="2 3">Td21</strain>
    </source>
</reference>
<proteinExistence type="predicted"/>
<gene>
    <name evidence="2" type="ORF">GPA22_12655</name>
</gene>
<organism evidence="2 3">
    <name type="scientific">Aromatoleum toluvorans</name>
    <dbReference type="NCBI Taxonomy" id="92002"/>
    <lineage>
        <taxon>Bacteria</taxon>
        <taxon>Pseudomonadati</taxon>
        <taxon>Pseudomonadota</taxon>
        <taxon>Betaproteobacteria</taxon>
        <taxon>Rhodocyclales</taxon>
        <taxon>Rhodocyclaceae</taxon>
        <taxon>Aromatoleum</taxon>
    </lineage>
</organism>
<evidence type="ECO:0000259" key="1">
    <source>
        <dbReference type="Pfam" id="PF22308"/>
    </source>
</evidence>
<dbReference type="EMBL" id="WTVN01000018">
    <property type="protein sequence ID" value="NMG44576.1"/>
    <property type="molecule type" value="Genomic_DNA"/>
</dbReference>
<dbReference type="Pfam" id="PF22308">
    <property type="entry name" value="DUF6969"/>
    <property type="match status" value="1"/>
</dbReference>
<accession>A0ABX1Q1F2</accession>
<sequence>MIAVATDYGPVPAPSVDGAELAGPSAPPPLSHYLPAFHELDLQTRRELLDAGREVLDCRRVLAKGGLNIVGEVLRDQGEFVEMAHYPQDDVFDTDTHAQYYYHAHRGDAEHGHFHTFLRAGGMPADVAPFAFHAAAEPWPAGDDAISHLVAVSMDAWGEPIGLFATNRWVTGETWYPAEDVIRMLGRFEIDHAWPSWPANRWLGAMLRLYRPWIEGILRHRDAVIAARLRARPDEDVFEDRALEITGYLPVSVEQLVAALREVR</sequence>
<name>A0ABX1Q1F2_9RHOO</name>
<protein>
    <recommendedName>
        <fullName evidence="1">DUF6969 domain-containing protein</fullName>
    </recommendedName>
</protein>
<feature type="domain" description="DUF6969" evidence="1">
    <location>
        <begin position="50"/>
        <end position="251"/>
    </location>
</feature>
<dbReference type="Proteomes" id="UP000623795">
    <property type="component" value="Unassembled WGS sequence"/>
</dbReference>
<evidence type="ECO:0000313" key="2">
    <source>
        <dbReference type="EMBL" id="NMG44576.1"/>
    </source>
</evidence>
<comment type="caution">
    <text evidence="2">The sequence shown here is derived from an EMBL/GenBank/DDBJ whole genome shotgun (WGS) entry which is preliminary data.</text>
</comment>